<evidence type="ECO:0000313" key="4">
    <source>
        <dbReference type="Proteomes" id="UP000032233"/>
    </source>
</evidence>
<feature type="region of interest" description="Disordered" evidence="1">
    <location>
        <begin position="26"/>
        <end position="58"/>
    </location>
</feature>
<dbReference type="EMBL" id="AZAC01000002">
    <property type="protein sequence ID" value="KIX15740.1"/>
    <property type="molecule type" value="Genomic_DNA"/>
</dbReference>
<reference evidence="3 4" key="1">
    <citation type="submission" date="2013-11" db="EMBL/GenBank/DDBJ databases">
        <title>Metagenomic analysis of a methanogenic consortium involved in long chain n-alkane degradation.</title>
        <authorList>
            <person name="Davidova I.A."/>
            <person name="Callaghan A.V."/>
            <person name="Wawrik B."/>
            <person name="Pruitt S."/>
            <person name="Marks C."/>
            <person name="Duncan K.E."/>
            <person name="Suflita J.M."/>
        </authorList>
    </citation>
    <scope>NUCLEOTIDE SEQUENCE [LARGE SCALE GENOMIC DNA]</scope>
    <source>
        <strain evidence="3 4">SPR</strain>
    </source>
</reference>
<organism evidence="3 4">
    <name type="scientific">Dethiosulfatarculus sandiegensis</name>
    <dbReference type="NCBI Taxonomy" id="1429043"/>
    <lineage>
        <taxon>Bacteria</taxon>
        <taxon>Pseudomonadati</taxon>
        <taxon>Thermodesulfobacteriota</taxon>
        <taxon>Desulfarculia</taxon>
        <taxon>Desulfarculales</taxon>
        <taxon>Desulfarculaceae</taxon>
        <taxon>Dethiosulfatarculus</taxon>
    </lineage>
</organism>
<comment type="caution">
    <text evidence="3">The sequence shown here is derived from an EMBL/GenBank/DDBJ whole genome shotgun (WGS) entry which is preliminary data.</text>
</comment>
<evidence type="ECO:0000256" key="2">
    <source>
        <dbReference type="SAM" id="SignalP"/>
    </source>
</evidence>
<dbReference type="InParanoid" id="A0A0D2K238"/>
<gene>
    <name evidence="3" type="ORF">X474_02890</name>
</gene>
<feature type="signal peptide" evidence="2">
    <location>
        <begin position="1"/>
        <end position="25"/>
    </location>
</feature>
<protein>
    <submittedName>
        <fullName evidence="3">Uncharacterized protein</fullName>
    </submittedName>
</protein>
<dbReference type="AlphaFoldDB" id="A0A0D2K238"/>
<proteinExistence type="predicted"/>
<evidence type="ECO:0000256" key="1">
    <source>
        <dbReference type="SAM" id="MobiDB-lite"/>
    </source>
</evidence>
<name>A0A0D2K238_9BACT</name>
<dbReference type="Proteomes" id="UP000032233">
    <property type="component" value="Unassembled WGS sequence"/>
</dbReference>
<keyword evidence="2" id="KW-0732">Signal</keyword>
<feature type="chain" id="PRO_5002256535" evidence="2">
    <location>
        <begin position="26"/>
        <end position="58"/>
    </location>
</feature>
<sequence length="58" mass="6305">MLARFCFLVCFLSFCLIFQPPCALSADPTPPSGQEESGEDIGTVPLVPPEEFENTKNA</sequence>
<keyword evidence="4" id="KW-1185">Reference proteome</keyword>
<evidence type="ECO:0000313" key="3">
    <source>
        <dbReference type="EMBL" id="KIX15740.1"/>
    </source>
</evidence>
<accession>A0A0D2K238</accession>